<keyword evidence="2" id="KW-1133">Transmembrane helix</keyword>
<feature type="transmembrane region" description="Helical" evidence="2">
    <location>
        <begin position="82"/>
        <end position="104"/>
    </location>
</feature>
<comment type="caution">
    <text evidence="3">The sequence shown here is derived from an EMBL/GenBank/DDBJ whole genome shotgun (WGS) entry which is preliminary data.</text>
</comment>
<evidence type="ECO:0000256" key="1">
    <source>
        <dbReference type="SAM" id="MobiDB-lite"/>
    </source>
</evidence>
<dbReference type="AlphaFoldDB" id="A0A4R4PVF9"/>
<feature type="compositionally biased region" description="Low complexity" evidence="1">
    <location>
        <begin position="23"/>
        <end position="72"/>
    </location>
</feature>
<dbReference type="SUPFAM" id="SSF81995">
    <property type="entry name" value="beta-sandwich domain of Sec23/24"/>
    <property type="match status" value="1"/>
</dbReference>
<feature type="region of interest" description="Disordered" evidence="1">
    <location>
        <begin position="106"/>
        <end position="126"/>
    </location>
</feature>
<reference evidence="3 4" key="1">
    <citation type="submission" date="2019-03" db="EMBL/GenBank/DDBJ databases">
        <title>Draft genome sequences of novel Actinobacteria.</title>
        <authorList>
            <person name="Sahin N."/>
            <person name="Ay H."/>
            <person name="Saygin H."/>
        </authorList>
    </citation>
    <scope>NUCLEOTIDE SEQUENCE [LARGE SCALE GENOMIC DNA]</scope>
    <source>
        <strain evidence="3 4">JCM 30547</strain>
    </source>
</reference>
<dbReference type="EMBL" id="SMKA01000109">
    <property type="protein sequence ID" value="TDC26440.1"/>
    <property type="molecule type" value="Genomic_DNA"/>
</dbReference>
<evidence type="ECO:0000313" key="3">
    <source>
        <dbReference type="EMBL" id="TDC26440.1"/>
    </source>
</evidence>
<name>A0A4R4PVF9_9ACTN</name>
<dbReference type="OrthoDB" id="3529419at2"/>
<accession>A0A4R4PVF9</accession>
<keyword evidence="2" id="KW-0812">Transmembrane</keyword>
<gene>
    <name evidence="3" type="ORF">E1261_22490</name>
</gene>
<dbReference type="RefSeq" id="WP_132409548.1">
    <property type="nucleotide sequence ID" value="NZ_SMKA01000109.1"/>
</dbReference>
<keyword evidence="2" id="KW-0472">Membrane</keyword>
<evidence type="ECO:0000256" key="2">
    <source>
        <dbReference type="SAM" id="Phobius"/>
    </source>
</evidence>
<sequence>MPTYSDDGQWWWDGRAWQPVTQQPPQQQPYGGQPQQYPGQQQPYAPQQHQPQPQPQYGAGQPPYPQQGFYQPQQPPKKSRKLPLVIAGVVALVLVISVGGVVLWKQTSSDEPGGTAAGAPPKDAKIIEPGQPVTEQALSEVNPQAFHESVMKRQMTTPIGRLKTAVFGNAQEFAGRSSFFVITDMAVDRKSGTYYYAKSAMDSANDDDPSNNLCMGPNEWRWSNYSKKWEPNRAAGTDCKRLPFQGGGDSIVSTGLNAEQADKVVAYYRTYKGFVNAAQPTLLNAGGKTYVRQVVDFKPSVLSDDNYWGSAILMWGLREIGINPADWRWSNPFNLTEGIHMVYYLDTQTLLPVAAFQSGIDTPAQNGEPATKRETIQVVNYSYPPALPKPTLPKGPGTLTISLPEGWKVQ</sequence>
<keyword evidence="4" id="KW-1185">Reference proteome</keyword>
<proteinExistence type="predicted"/>
<evidence type="ECO:0008006" key="5">
    <source>
        <dbReference type="Google" id="ProtNLM"/>
    </source>
</evidence>
<protein>
    <recommendedName>
        <fullName evidence="5">DUF2510 domain-containing protein</fullName>
    </recommendedName>
</protein>
<evidence type="ECO:0000313" key="4">
    <source>
        <dbReference type="Proteomes" id="UP000295075"/>
    </source>
</evidence>
<dbReference type="Proteomes" id="UP000295075">
    <property type="component" value="Unassembled WGS sequence"/>
</dbReference>
<feature type="region of interest" description="Disordered" evidence="1">
    <location>
        <begin position="1"/>
        <end position="77"/>
    </location>
</feature>
<organism evidence="3 4">
    <name type="scientific">Kribbella albertanoniae</name>
    <dbReference type="NCBI Taxonomy" id="1266829"/>
    <lineage>
        <taxon>Bacteria</taxon>
        <taxon>Bacillati</taxon>
        <taxon>Actinomycetota</taxon>
        <taxon>Actinomycetes</taxon>
        <taxon>Propionibacteriales</taxon>
        <taxon>Kribbellaceae</taxon>
        <taxon>Kribbella</taxon>
    </lineage>
</organism>